<dbReference type="Pfam" id="PF00462">
    <property type="entry name" value="Glutaredoxin"/>
    <property type="match status" value="1"/>
</dbReference>
<dbReference type="Proteomes" id="UP000323454">
    <property type="component" value="Unassembled WGS sequence"/>
</dbReference>
<gene>
    <name evidence="2" type="ORF">F0L68_22940</name>
</gene>
<dbReference type="Gene3D" id="3.40.30.10">
    <property type="entry name" value="Glutaredoxin"/>
    <property type="match status" value="1"/>
</dbReference>
<evidence type="ECO:0000313" key="3">
    <source>
        <dbReference type="Proteomes" id="UP000323454"/>
    </source>
</evidence>
<dbReference type="InterPro" id="IPR036249">
    <property type="entry name" value="Thioredoxin-like_sf"/>
</dbReference>
<dbReference type="EMBL" id="VUOB01000041">
    <property type="protein sequence ID" value="KAA2258698.1"/>
    <property type="molecule type" value="Genomic_DNA"/>
</dbReference>
<dbReference type="AlphaFoldDB" id="A0A5B2X5P2"/>
<dbReference type="GO" id="GO:0009055">
    <property type="term" value="F:electron transfer activity"/>
    <property type="evidence" value="ECO:0007669"/>
    <property type="project" value="TreeGrafter"/>
</dbReference>
<accession>A0A5B2X5P2</accession>
<dbReference type="PANTHER" id="PTHR34386:SF1">
    <property type="entry name" value="GLUTAREDOXIN-LIKE PROTEIN NRDH"/>
    <property type="match status" value="1"/>
</dbReference>
<comment type="caution">
    <text evidence="2">The sequence shown here is derived from an EMBL/GenBank/DDBJ whole genome shotgun (WGS) entry which is preliminary data.</text>
</comment>
<dbReference type="InterPro" id="IPR051548">
    <property type="entry name" value="Grx-like_ET"/>
</dbReference>
<dbReference type="PANTHER" id="PTHR34386">
    <property type="entry name" value="GLUTAREDOXIN"/>
    <property type="match status" value="1"/>
</dbReference>
<reference evidence="2 3" key="2">
    <citation type="submission" date="2019-09" db="EMBL/GenBank/DDBJ databases">
        <authorList>
            <person name="Jin C."/>
        </authorList>
    </citation>
    <scope>NUCLEOTIDE SEQUENCE [LARGE SCALE GENOMIC DNA]</scope>
    <source>
        <strain evidence="2 3">AN110305</strain>
    </source>
</reference>
<dbReference type="RefSeq" id="WP_149851694.1">
    <property type="nucleotide sequence ID" value="NZ_VUOB01000041.1"/>
</dbReference>
<dbReference type="InterPro" id="IPR002109">
    <property type="entry name" value="Glutaredoxin"/>
</dbReference>
<dbReference type="CDD" id="cd02976">
    <property type="entry name" value="NrdH"/>
    <property type="match status" value="1"/>
</dbReference>
<reference evidence="2 3" key="1">
    <citation type="submission" date="2019-09" db="EMBL/GenBank/DDBJ databases">
        <title>Goodfellowia gen. nov., a new genus of the Pseudonocardineae related to Actinoalloteichus, containing Goodfellowia coeruleoviolacea gen. nov., comb. nov. gen. nov., comb. nov.</title>
        <authorList>
            <person name="Labeda D."/>
        </authorList>
    </citation>
    <scope>NUCLEOTIDE SEQUENCE [LARGE SCALE GENOMIC DNA]</scope>
    <source>
        <strain evidence="2 3">AN110305</strain>
    </source>
</reference>
<dbReference type="OrthoDB" id="8991911at2"/>
<name>A0A5B2X5P2_9PSEU</name>
<feature type="domain" description="Glutaredoxin" evidence="1">
    <location>
        <begin position="7"/>
        <end position="64"/>
    </location>
</feature>
<dbReference type="GO" id="GO:0045454">
    <property type="term" value="P:cell redox homeostasis"/>
    <property type="evidence" value="ECO:0007669"/>
    <property type="project" value="TreeGrafter"/>
</dbReference>
<protein>
    <submittedName>
        <fullName evidence="2">Glutaredoxin family protein</fullName>
    </submittedName>
</protein>
<dbReference type="PROSITE" id="PS51354">
    <property type="entry name" value="GLUTAREDOXIN_2"/>
    <property type="match status" value="1"/>
</dbReference>
<proteinExistence type="predicted"/>
<sequence>MTGTAEIVMYGADWCGDCRRAKAWFKRNEVPYTAIDVEHDDQARDQAIELAGGRQNIPVVVLPGGVVLVEPSDTQLAEAVEKALTA</sequence>
<dbReference type="SUPFAM" id="SSF52833">
    <property type="entry name" value="Thioredoxin-like"/>
    <property type="match status" value="1"/>
</dbReference>
<evidence type="ECO:0000313" key="2">
    <source>
        <dbReference type="EMBL" id="KAA2258698.1"/>
    </source>
</evidence>
<evidence type="ECO:0000259" key="1">
    <source>
        <dbReference type="Pfam" id="PF00462"/>
    </source>
</evidence>
<organism evidence="2 3">
    <name type="scientific">Solihabitans fulvus</name>
    <dbReference type="NCBI Taxonomy" id="1892852"/>
    <lineage>
        <taxon>Bacteria</taxon>
        <taxon>Bacillati</taxon>
        <taxon>Actinomycetota</taxon>
        <taxon>Actinomycetes</taxon>
        <taxon>Pseudonocardiales</taxon>
        <taxon>Pseudonocardiaceae</taxon>
        <taxon>Solihabitans</taxon>
    </lineage>
</organism>
<keyword evidence="3" id="KW-1185">Reference proteome</keyword>